<dbReference type="PANTHER" id="PTHR11783">
    <property type="entry name" value="SULFOTRANSFERASE SULT"/>
    <property type="match status" value="1"/>
</dbReference>
<evidence type="ECO:0000313" key="4">
    <source>
        <dbReference type="EMBL" id="CRL04054.1"/>
    </source>
</evidence>
<protein>
    <submittedName>
        <fullName evidence="4">CLUMA_CG017167, isoform A</fullName>
    </submittedName>
</protein>
<feature type="domain" description="Sulfotransferase" evidence="3">
    <location>
        <begin position="61"/>
        <end position="313"/>
    </location>
</feature>
<evidence type="ECO:0000256" key="2">
    <source>
        <dbReference type="ARBA" id="ARBA00022679"/>
    </source>
</evidence>
<feature type="non-terminal residue" evidence="4">
    <location>
        <position position="1227"/>
    </location>
</feature>
<evidence type="ECO:0000313" key="5">
    <source>
        <dbReference type="Proteomes" id="UP000183832"/>
    </source>
</evidence>
<evidence type="ECO:0000259" key="3">
    <source>
        <dbReference type="Pfam" id="PF00685"/>
    </source>
</evidence>
<dbReference type="Proteomes" id="UP000183832">
    <property type="component" value="Unassembled WGS sequence"/>
</dbReference>
<sequence length="1227" mass="144370">MSRNSADFPYEIVYVDDATQANLYRDFETQQKMISVGPDKWFQTERYKDFAATIYNFEVRPSDVWISTFPRSGTTWISEAIWLICNDFDFESAKKINLDDRFRFIEFHTIPPEEVKDGMYEELAAETSRRFIKTHLPFELMPRKINEVGAKVVYVARNPKDAAVSYFHFQHTKIFGYKKDFPLYADYFMNDLVLSAPHSKHVVSGWNRRNDPNVHFMFYEDMKNNTKTTLEQLAEFLEKSISDENMEKMIEHLNIDNIKSNPAVNFSAREKSFVTQNEEKNWEFIRRGKVGGNPEMTREIEEKFDSLIKKDYESFVRPSDVWISTFPRSGTTWVSEAIWLICNDFDYETTKKINLEERFPFIEFHVIPNEKAMNQAKQFGDPESLKPRNVPVFDQLAAHTTRRFIKTHLPFELMPRKIKEVGAKVVYVARNPKDVAVSYFHFQHSPIFGFNKSFETFVDYFMKDEVLYAPQWKHVQSGWKHKSDGNVHFIFYEDMKNDMKNSLRNLGAFLGKPLNNENLDKLMDHLKIDNVRNNPAVNVSARKDPNMPVPGNFEFIRRGQVGGNPEMTKEIEEKFDVFIDKKFKGFGLNVNNVMEEAQSNKSSEEFPYKFTDLDEELHEIISRDFETQAKMLMIGPERWFNTIHYKDFAAKIYNFEVRPSDIWISTFPRSGTTWVSEAIWLICNNFDYKTAKELSFGQRFRYLELHTSASDEVMKEIEKNGDPNSLNRRHGPIYDFLASQTTQRFIKSHLPFELMPKQLKDVGAKVVYVARNPKDVAVSYFHFHKMPSFGFYKNFPTFAEYLMKGLVMYGPHPEHVLSGWKRRHDPNVHFVFYEDMKNDIESSLRKLGTFLEMPLSDENLKDLINHLEFDNVKKNPAINITSSEDIAKGWEFVRRGKVGGNPEMTKEMEEKFDSWADKKFKVLFTVILNLIMNTSKTFPYEFEELDDDKQRIINKIFPNQPKKLILVGPEKWFLTEIYRDFANKIYNFEVRSSDVFICTMPRSGTTWTQEITYLVDLKHIVTSMKTEVEDSEDIYELLENQTTRRFIKTHLPIEFMPRKIKEVGAKVVYVARNPKDVAVSYYHFLGVDSDFRTFAEYFKNDSVIYTPYWKHILGGWNHRNDANVHFLFYKDLKDNFQSSLKNLASFLNKTLSEEELLSLEQHTSFDNMKKNPAINFQMNQETSPNKAFLRRGNVGGNPEVTEEIDDMFEEWTTKNLRGSDLKFLFQN</sequence>
<keyword evidence="5" id="KW-1185">Reference proteome</keyword>
<dbReference type="GO" id="GO:0008146">
    <property type="term" value="F:sulfotransferase activity"/>
    <property type="evidence" value="ECO:0007669"/>
    <property type="project" value="InterPro"/>
</dbReference>
<dbReference type="EMBL" id="CVRI01000061">
    <property type="protein sequence ID" value="CRL04054.1"/>
    <property type="molecule type" value="Genomic_DNA"/>
</dbReference>
<dbReference type="OrthoDB" id="205623at2759"/>
<feature type="domain" description="Sulfotransferase" evidence="3">
    <location>
        <begin position="993"/>
        <end position="1219"/>
    </location>
</feature>
<proteinExistence type="inferred from homology"/>
<dbReference type="SUPFAM" id="SSF52540">
    <property type="entry name" value="P-loop containing nucleoside triphosphate hydrolases"/>
    <property type="match status" value="4"/>
</dbReference>
<keyword evidence="2" id="KW-0808">Transferase</keyword>
<dbReference type="Gene3D" id="3.40.50.300">
    <property type="entry name" value="P-loop containing nucleotide triphosphate hydrolases"/>
    <property type="match status" value="4"/>
</dbReference>
<feature type="domain" description="Sulfotransferase" evidence="3">
    <location>
        <begin position="659"/>
        <end position="921"/>
    </location>
</feature>
<reference evidence="4 5" key="1">
    <citation type="submission" date="2015-04" db="EMBL/GenBank/DDBJ databases">
        <authorList>
            <person name="Syromyatnikov M.Y."/>
            <person name="Popov V.N."/>
        </authorList>
    </citation>
    <scope>NUCLEOTIDE SEQUENCE [LARGE SCALE GENOMIC DNA]</scope>
</reference>
<dbReference type="InterPro" id="IPR027417">
    <property type="entry name" value="P-loop_NTPase"/>
</dbReference>
<dbReference type="AlphaFoldDB" id="A0A1J1IY38"/>
<dbReference type="Pfam" id="PF00685">
    <property type="entry name" value="Sulfotransfer_1"/>
    <property type="match status" value="4"/>
</dbReference>
<feature type="domain" description="Sulfotransferase" evidence="3">
    <location>
        <begin position="318"/>
        <end position="587"/>
    </location>
</feature>
<gene>
    <name evidence="4" type="ORF">CLUMA_CG017167</name>
</gene>
<organism evidence="4 5">
    <name type="scientific">Clunio marinus</name>
    <dbReference type="NCBI Taxonomy" id="568069"/>
    <lineage>
        <taxon>Eukaryota</taxon>
        <taxon>Metazoa</taxon>
        <taxon>Ecdysozoa</taxon>
        <taxon>Arthropoda</taxon>
        <taxon>Hexapoda</taxon>
        <taxon>Insecta</taxon>
        <taxon>Pterygota</taxon>
        <taxon>Neoptera</taxon>
        <taxon>Endopterygota</taxon>
        <taxon>Diptera</taxon>
        <taxon>Nematocera</taxon>
        <taxon>Chironomoidea</taxon>
        <taxon>Chironomidae</taxon>
        <taxon>Clunio</taxon>
    </lineage>
</organism>
<accession>A0A1J1IY38</accession>
<name>A0A1J1IY38_9DIPT</name>
<dbReference type="InterPro" id="IPR000863">
    <property type="entry name" value="Sulfotransferase_dom"/>
</dbReference>
<dbReference type="STRING" id="568069.A0A1J1IY38"/>
<evidence type="ECO:0000256" key="1">
    <source>
        <dbReference type="ARBA" id="ARBA00005771"/>
    </source>
</evidence>
<comment type="similarity">
    <text evidence="1">Belongs to the sulfotransferase 1 family.</text>
</comment>